<feature type="compositionally biased region" description="Polar residues" evidence="1">
    <location>
        <begin position="572"/>
        <end position="605"/>
    </location>
</feature>
<name>A0A1Y1HXJ4_KLENI</name>
<protein>
    <submittedName>
        <fullName evidence="2">Uncharacterized protein</fullName>
    </submittedName>
</protein>
<evidence type="ECO:0000256" key="1">
    <source>
        <dbReference type="SAM" id="MobiDB-lite"/>
    </source>
</evidence>
<reference evidence="2 3" key="1">
    <citation type="journal article" date="2014" name="Nat. Commun.">
        <title>Klebsormidium flaccidum genome reveals primary factors for plant terrestrial adaptation.</title>
        <authorList>
            <person name="Hori K."/>
            <person name="Maruyama F."/>
            <person name="Fujisawa T."/>
            <person name="Togashi T."/>
            <person name="Yamamoto N."/>
            <person name="Seo M."/>
            <person name="Sato S."/>
            <person name="Yamada T."/>
            <person name="Mori H."/>
            <person name="Tajima N."/>
            <person name="Moriyama T."/>
            <person name="Ikeuchi M."/>
            <person name="Watanabe M."/>
            <person name="Wada H."/>
            <person name="Kobayashi K."/>
            <person name="Saito M."/>
            <person name="Masuda T."/>
            <person name="Sasaki-Sekimoto Y."/>
            <person name="Mashiguchi K."/>
            <person name="Awai K."/>
            <person name="Shimojima M."/>
            <person name="Masuda S."/>
            <person name="Iwai M."/>
            <person name="Nobusawa T."/>
            <person name="Narise T."/>
            <person name="Kondo S."/>
            <person name="Saito H."/>
            <person name="Sato R."/>
            <person name="Murakawa M."/>
            <person name="Ihara Y."/>
            <person name="Oshima-Yamada Y."/>
            <person name="Ohtaka K."/>
            <person name="Satoh M."/>
            <person name="Sonobe K."/>
            <person name="Ishii M."/>
            <person name="Ohtani R."/>
            <person name="Kanamori-Sato M."/>
            <person name="Honoki R."/>
            <person name="Miyazaki D."/>
            <person name="Mochizuki H."/>
            <person name="Umetsu J."/>
            <person name="Higashi K."/>
            <person name="Shibata D."/>
            <person name="Kamiya Y."/>
            <person name="Sato N."/>
            <person name="Nakamura Y."/>
            <person name="Tabata S."/>
            <person name="Ida S."/>
            <person name="Kurokawa K."/>
            <person name="Ohta H."/>
        </authorList>
    </citation>
    <scope>NUCLEOTIDE SEQUENCE [LARGE SCALE GENOMIC DNA]</scope>
    <source>
        <strain evidence="2 3">NIES-2285</strain>
    </source>
</reference>
<feature type="compositionally biased region" description="Basic and acidic residues" evidence="1">
    <location>
        <begin position="681"/>
        <end position="693"/>
    </location>
</feature>
<feature type="region of interest" description="Disordered" evidence="1">
    <location>
        <begin position="266"/>
        <end position="349"/>
    </location>
</feature>
<dbReference type="EMBL" id="DF237094">
    <property type="protein sequence ID" value="GAQ83374.1"/>
    <property type="molecule type" value="Genomic_DNA"/>
</dbReference>
<feature type="compositionally biased region" description="Low complexity" evidence="1">
    <location>
        <begin position="521"/>
        <end position="544"/>
    </location>
</feature>
<feature type="region of interest" description="Disordered" evidence="1">
    <location>
        <begin position="1"/>
        <end position="33"/>
    </location>
</feature>
<evidence type="ECO:0000313" key="3">
    <source>
        <dbReference type="Proteomes" id="UP000054558"/>
    </source>
</evidence>
<sequence>MAQTSNLERASDMDPEAITNAETSPVSLSSSPELDIPLSDYEAALDRKRWKVHGEDYEKVEERLQAVCSQVHDTIAQLIGAMRDLELWQATAAKTCELPTNSLAKITVITSQMVRSRSTLSGQLGTLQDVCRCFFPSTMLLEITGQRELQARAEVEIEKWAQLAFSGQQTAKTEFRTLRASLRWYRLSKQLTDGVMQQIHQTRVRKLRARIGDLERRNRGLRGQLAWEKKRADRAFGALHINRKLARSLAPGDWDSIQKDAVKSVNGDKGWASARGVDTRTPRQKGELSSRSVRPSTRGGAGQNGRELRAIEKRMRASLGDRVSGVDRNGDGEEELFPYNGRPSEMDPRRKGVTNADFAAAVASLTAKIREATNMRIGSVDESPPVLGIAANNLMSMSAPLPGDFNWAAGFGSVSISGAANGAETVDTGSGPEHPLANGPARSPSPVLNTRKTGKFIPSLNLWKKGVAGALKESEKGEEASSSSEGTPKNGTKKSGNLRRDSHLQRNASKAANRDGQPGGSTLAKAATSASASTSASLPKLTSAPGGGAQSSGIASERNGTMEQSAGDKLPSISQAQNSQTQSSDPPNLSNQDVQTQNAQVSNVRANGPVVPRLPLGALSARRYDPAEEAAGTERLAKALGIDFAPEIVTGANGQRANGAPERNGIQPATTSDPPGTFTGKQERKAEPRRLDNELCLENATEREFSSEPTVTDRPRNATERGFSSVPTITERPGSVTERGTASTSAPANGDESRETFTKRDFLTMRLEQSRQLQHLQSLYEERIQSLHAFYEKLLQTQLPAVLAQMTASMSGSHSRGTQGSFSDLLSTTPEASITSKEAPPKVAASLDSSRRGFKRVANAVQVSRSLREPLTQKSSALRPDKPRASASSK</sequence>
<evidence type="ECO:0000313" key="2">
    <source>
        <dbReference type="EMBL" id="GAQ83374.1"/>
    </source>
</evidence>
<feature type="compositionally biased region" description="Basic and acidic residues" evidence="1">
    <location>
        <begin position="277"/>
        <end position="288"/>
    </location>
</feature>
<feature type="region of interest" description="Disordered" evidence="1">
    <location>
        <begin position="473"/>
        <end position="612"/>
    </location>
</feature>
<feature type="compositionally biased region" description="Basic and acidic residues" evidence="1">
    <location>
        <begin position="306"/>
        <end position="315"/>
    </location>
</feature>
<dbReference type="Proteomes" id="UP000054558">
    <property type="component" value="Unassembled WGS sequence"/>
</dbReference>
<feature type="compositionally biased region" description="Polar residues" evidence="1">
    <location>
        <begin position="738"/>
        <end position="747"/>
    </location>
</feature>
<dbReference type="AlphaFoldDB" id="A0A1Y1HXJ4"/>
<feature type="compositionally biased region" description="Polar residues" evidence="1">
    <location>
        <begin position="551"/>
        <end position="564"/>
    </location>
</feature>
<feature type="region of interest" description="Disordered" evidence="1">
    <location>
        <begin position="652"/>
        <end position="755"/>
    </location>
</feature>
<proteinExistence type="predicted"/>
<keyword evidence="3" id="KW-1185">Reference proteome</keyword>
<accession>A0A1Y1HXJ4</accession>
<feature type="compositionally biased region" description="Basic and acidic residues" evidence="1">
    <location>
        <begin position="700"/>
        <end position="719"/>
    </location>
</feature>
<feature type="compositionally biased region" description="Polar residues" evidence="1">
    <location>
        <begin position="20"/>
        <end position="32"/>
    </location>
</feature>
<gene>
    <name evidence="2" type="ORF">KFL_001450270</name>
</gene>
<organism evidence="2 3">
    <name type="scientific">Klebsormidium nitens</name>
    <name type="common">Green alga</name>
    <name type="synonym">Ulothrix nitens</name>
    <dbReference type="NCBI Taxonomy" id="105231"/>
    <lineage>
        <taxon>Eukaryota</taxon>
        <taxon>Viridiplantae</taxon>
        <taxon>Streptophyta</taxon>
        <taxon>Klebsormidiophyceae</taxon>
        <taxon>Klebsormidiales</taxon>
        <taxon>Klebsormidiaceae</taxon>
        <taxon>Klebsormidium</taxon>
    </lineage>
</organism>
<feature type="region of interest" description="Disordered" evidence="1">
    <location>
        <begin position="865"/>
        <end position="890"/>
    </location>
</feature>
<feature type="region of interest" description="Disordered" evidence="1">
    <location>
        <begin position="422"/>
        <end position="452"/>
    </location>
</feature>
<feature type="region of interest" description="Disordered" evidence="1">
    <location>
        <begin position="831"/>
        <end position="850"/>
    </location>
</feature>